<name>A0ABS6I8J4_9MICC</name>
<comment type="catalytic activity">
    <reaction evidence="1 6">
        <text>Hydrolysis of terminal non-reducing beta-D-galactose residues in beta-D-galactosides.</text>
        <dbReference type="EC" id="3.2.1.23"/>
    </reaction>
</comment>
<evidence type="ECO:0000256" key="4">
    <source>
        <dbReference type="ARBA" id="ARBA00022801"/>
    </source>
</evidence>
<feature type="domain" description="Beta-galactosidase trimerisation" evidence="8">
    <location>
        <begin position="407"/>
        <end position="613"/>
    </location>
</feature>
<evidence type="ECO:0000256" key="6">
    <source>
        <dbReference type="PIRNR" id="PIRNR001084"/>
    </source>
</evidence>
<dbReference type="InterPro" id="IPR013738">
    <property type="entry name" value="Beta_galactosidase_Trimer"/>
</dbReference>
<accession>A0ABS6I8J4</accession>
<dbReference type="PIRSF" id="PIRSF001084">
    <property type="entry name" value="B-galactosidase"/>
    <property type="match status" value="1"/>
</dbReference>
<comment type="similarity">
    <text evidence="2 6">Belongs to the glycosyl hydrolase 42 family.</text>
</comment>
<sequence>MTIDPEDLRAAEKRLQLLHRQLGGIAYGGDYNPEQWPREVWLEDAKLMQQAGVNLVTLAVFSWSRLETSDAVFDFEWLDDVMDLMHQHGIGVDLATPDAVPPAWLVEQYPDIMPERPDGTTFGFGSRQHFDVSHPVYREKSLALAEKMGERYAQHPALRMWHVGNEYGPTSYGPWAEKAFRQWLRRKYSSLDELNEAWSTAVWGQIYTDWNQVRVPAQPRTWSNPSRRLDFHRFTSDSMLEHFKAERDVLRRHSPDLPIVTNFMRFYKTNDYWAWAAQEDAAALDIYPDPREDDAHVAAALNFDLTRSLRHGQPWMVMEQATGAVSQWSVNVSKLPGKMRLGSYQAIAQGADSILFFQWRQAKGGTERYHSAMVNHAGPNTRIFREVCELGQELKSLGGLTGTRSAAKVAIVFDWDCWWALELGNSPRSDLNYTEEVLRFYRPLFDANITVDFVNANSELSAYSLVIMPASYLLTDAAAEKFENYVSDGGRLVVSYLSGIVDQDNTIRLGGYPGALRNVLGAWSEEMHPLAGDGEQVKLSTLDGGTSSASYWTEHLHAETADVLASYSSGRLAGAPAITRNSFGQGTAVYISARVEDGLLKQLLDDELRSAGVEPELAAPTGVQVRRRTALNPADLGHDAGGSGTGGSGDAAKSFLLVLNHNDAPSRVNVLDGGIDRISGQPIRGEVELPANGVLVLEEVSVLEESTTKAGKPWH</sequence>
<evidence type="ECO:0000313" key="9">
    <source>
        <dbReference type="EMBL" id="MBU8868055.1"/>
    </source>
</evidence>
<evidence type="ECO:0000313" key="10">
    <source>
        <dbReference type="Proteomes" id="UP000824166"/>
    </source>
</evidence>
<dbReference type="CDD" id="cd03143">
    <property type="entry name" value="A4_beta-galactosidase_middle_domain"/>
    <property type="match status" value="1"/>
</dbReference>
<evidence type="ECO:0000256" key="1">
    <source>
        <dbReference type="ARBA" id="ARBA00001412"/>
    </source>
</evidence>
<dbReference type="EC" id="3.2.1.23" evidence="3 6"/>
<dbReference type="EMBL" id="JAHOPC010000011">
    <property type="protein sequence ID" value="MBU8868055.1"/>
    <property type="molecule type" value="Genomic_DNA"/>
</dbReference>
<dbReference type="Pfam" id="PF02449">
    <property type="entry name" value="Glyco_hydro_42"/>
    <property type="match status" value="1"/>
</dbReference>
<evidence type="ECO:0000259" key="7">
    <source>
        <dbReference type="Pfam" id="PF02449"/>
    </source>
</evidence>
<dbReference type="RefSeq" id="WP_216926163.1">
    <property type="nucleotide sequence ID" value="NZ_JAHOPC010000011.1"/>
</dbReference>
<dbReference type="Proteomes" id="UP000824166">
    <property type="component" value="Unassembled WGS sequence"/>
</dbReference>
<keyword evidence="4 6" id="KW-0378">Hydrolase</keyword>
<dbReference type="Pfam" id="PF08532">
    <property type="entry name" value="Glyco_hydro_42M"/>
    <property type="match status" value="1"/>
</dbReference>
<dbReference type="PANTHER" id="PTHR36447">
    <property type="entry name" value="BETA-GALACTOSIDASE GANA"/>
    <property type="match status" value="1"/>
</dbReference>
<protein>
    <recommendedName>
        <fullName evidence="3 6">Beta-galactosidase</fullName>
        <shortName evidence="6">Beta-gal</shortName>
        <ecNumber evidence="3 6">3.2.1.23</ecNumber>
    </recommendedName>
</protein>
<feature type="domain" description="Glycoside hydrolase family 42 N-terminal" evidence="7">
    <location>
        <begin position="30"/>
        <end position="397"/>
    </location>
</feature>
<evidence type="ECO:0000256" key="5">
    <source>
        <dbReference type="ARBA" id="ARBA00023295"/>
    </source>
</evidence>
<gene>
    <name evidence="9" type="ORF">KSW38_17335</name>
</gene>
<organism evidence="9 10">
    <name type="scientific">Paenarthrobacter aromaticivorans</name>
    <dbReference type="NCBI Taxonomy" id="2849150"/>
    <lineage>
        <taxon>Bacteria</taxon>
        <taxon>Bacillati</taxon>
        <taxon>Actinomycetota</taxon>
        <taxon>Actinomycetes</taxon>
        <taxon>Micrococcales</taxon>
        <taxon>Micrococcaceae</taxon>
        <taxon>Paenarthrobacter</taxon>
    </lineage>
</organism>
<keyword evidence="5 6" id="KW-0326">Glycosidase</keyword>
<comment type="caution">
    <text evidence="9">The sequence shown here is derived from an EMBL/GenBank/DDBJ whole genome shotgun (WGS) entry which is preliminary data.</text>
</comment>
<evidence type="ECO:0000259" key="8">
    <source>
        <dbReference type="Pfam" id="PF08532"/>
    </source>
</evidence>
<evidence type="ECO:0000256" key="3">
    <source>
        <dbReference type="ARBA" id="ARBA00012756"/>
    </source>
</evidence>
<dbReference type="PANTHER" id="PTHR36447:SF1">
    <property type="entry name" value="BETA-GALACTOSIDASE GANA"/>
    <property type="match status" value="1"/>
</dbReference>
<evidence type="ECO:0000256" key="2">
    <source>
        <dbReference type="ARBA" id="ARBA00005940"/>
    </source>
</evidence>
<keyword evidence="10" id="KW-1185">Reference proteome</keyword>
<reference evidence="9 10" key="1">
    <citation type="submission" date="2021-06" db="EMBL/GenBank/DDBJ databases">
        <authorList>
            <person name="Jeong J.W."/>
        </authorList>
    </citation>
    <scope>NUCLEOTIDE SEQUENCE [LARGE SCALE GENOMIC DNA]</scope>
    <source>
        <strain evidence="9 10">MMS21-TAE1-1</strain>
    </source>
</reference>
<proteinExistence type="inferred from homology"/>
<dbReference type="InterPro" id="IPR013529">
    <property type="entry name" value="Glyco_hydro_42_N"/>
</dbReference>
<dbReference type="InterPro" id="IPR003476">
    <property type="entry name" value="Glyco_hydro_42"/>
</dbReference>